<evidence type="ECO:0000313" key="17">
    <source>
        <dbReference type="Proteomes" id="UP000824998"/>
    </source>
</evidence>
<evidence type="ECO:0000256" key="3">
    <source>
        <dbReference type="ARBA" id="ARBA00004286"/>
    </source>
</evidence>
<evidence type="ECO:0000256" key="6">
    <source>
        <dbReference type="ARBA" id="ARBA00022454"/>
    </source>
</evidence>
<keyword evidence="8" id="KW-0808">Transferase</keyword>
<accession>A0A9P7Y986</accession>
<protein>
    <recommendedName>
        <fullName evidence="5">Histone-lysine N-methyltransferase SET9</fullName>
        <ecNumber evidence="12">2.1.1.372</ecNumber>
    </recommendedName>
    <alternativeName>
        <fullName evidence="4">Histone-lysine N-methyltransferase set9</fullName>
    </alternativeName>
    <alternativeName>
        <fullName evidence="13">SET domain protein 9</fullName>
    </alternativeName>
</protein>
<evidence type="ECO:0000256" key="1">
    <source>
        <dbReference type="ARBA" id="ARBA00001984"/>
    </source>
</evidence>
<dbReference type="Proteomes" id="UP000824998">
    <property type="component" value="Unassembled WGS sequence"/>
</dbReference>
<comment type="catalytic activity">
    <reaction evidence="14">
        <text>L-lysyl(20)-[histone H4] + 3 S-adenosyl-L-methionine = N(6),N(6),N(6)-trimethyl-L-lysyl(20)-[histone H4] + 3 S-adenosyl-L-homocysteine + 3 H(+)</text>
        <dbReference type="Rhea" id="RHEA:64456"/>
        <dbReference type="Rhea" id="RHEA-COMP:15554"/>
        <dbReference type="Rhea" id="RHEA-COMP:15998"/>
        <dbReference type="ChEBI" id="CHEBI:15378"/>
        <dbReference type="ChEBI" id="CHEBI:29969"/>
        <dbReference type="ChEBI" id="CHEBI:57856"/>
        <dbReference type="ChEBI" id="CHEBI:59789"/>
        <dbReference type="ChEBI" id="CHEBI:61961"/>
        <dbReference type="EC" id="2.1.1.372"/>
    </reaction>
</comment>
<dbReference type="PANTHER" id="PTHR12977:SF4">
    <property type="entry name" value="HISTONE-LYSINE N-METHYLTRANSFERASE KMT5B"/>
    <property type="match status" value="1"/>
</dbReference>
<keyword evidence="9" id="KW-0949">S-adenosyl-L-methionine</keyword>
<gene>
    <name evidence="16" type="ORF">BJ875DRAFT_387224</name>
</gene>
<evidence type="ECO:0000256" key="12">
    <source>
        <dbReference type="ARBA" id="ARBA00024057"/>
    </source>
</evidence>
<keyword evidence="11" id="KW-0539">Nucleus</keyword>
<dbReference type="GO" id="GO:0032259">
    <property type="term" value="P:methylation"/>
    <property type="evidence" value="ECO:0007669"/>
    <property type="project" value="UniProtKB-KW"/>
</dbReference>
<keyword evidence="10" id="KW-0156">Chromatin regulator</keyword>
<dbReference type="Gene3D" id="1.10.10.1700">
    <property type="entry name" value="Histone-lysine N-methyltransferase"/>
    <property type="match status" value="1"/>
</dbReference>
<evidence type="ECO:0000256" key="2">
    <source>
        <dbReference type="ARBA" id="ARBA00004123"/>
    </source>
</evidence>
<dbReference type="GO" id="GO:0005634">
    <property type="term" value="C:nucleus"/>
    <property type="evidence" value="ECO:0007669"/>
    <property type="project" value="UniProtKB-SubCell"/>
</dbReference>
<keyword evidence="7" id="KW-0489">Methyltransferase</keyword>
<name>A0A9P7Y986_9HELO</name>
<dbReference type="SMART" id="SM00317">
    <property type="entry name" value="SET"/>
    <property type="match status" value="1"/>
</dbReference>
<dbReference type="InterPro" id="IPR025783">
    <property type="entry name" value="Set9_fungi"/>
</dbReference>
<evidence type="ECO:0000256" key="4">
    <source>
        <dbReference type="ARBA" id="ARBA00014232"/>
    </source>
</evidence>
<dbReference type="EMBL" id="MU251761">
    <property type="protein sequence ID" value="KAG9229504.1"/>
    <property type="molecule type" value="Genomic_DNA"/>
</dbReference>
<evidence type="ECO:0000256" key="11">
    <source>
        <dbReference type="ARBA" id="ARBA00023242"/>
    </source>
</evidence>
<evidence type="ECO:0000256" key="14">
    <source>
        <dbReference type="ARBA" id="ARBA00048081"/>
    </source>
</evidence>
<keyword evidence="6" id="KW-0158">Chromosome</keyword>
<evidence type="ECO:0000259" key="15">
    <source>
        <dbReference type="PROSITE" id="PS50280"/>
    </source>
</evidence>
<dbReference type="InterPro" id="IPR041938">
    <property type="entry name" value="Hist-Lys_N-MTase_N"/>
</dbReference>
<evidence type="ECO:0000256" key="8">
    <source>
        <dbReference type="ARBA" id="ARBA00022679"/>
    </source>
</evidence>
<dbReference type="InterPro" id="IPR001214">
    <property type="entry name" value="SET_dom"/>
</dbReference>
<dbReference type="PANTHER" id="PTHR12977">
    <property type="entry name" value="SUPPRESSOR OF VARIEGATION 4-20-RELATED"/>
    <property type="match status" value="1"/>
</dbReference>
<comment type="subcellular location">
    <subcellularLocation>
        <location evidence="3">Chromosome</location>
    </subcellularLocation>
    <subcellularLocation>
        <location evidence="2">Nucleus</location>
    </subcellularLocation>
</comment>
<dbReference type="GO" id="GO:0140943">
    <property type="term" value="F:histone H4K20 trimethyltransferase activity"/>
    <property type="evidence" value="ECO:0007669"/>
    <property type="project" value="UniProtKB-EC"/>
</dbReference>
<dbReference type="InterPro" id="IPR039977">
    <property type="entry name" value="Suv4-20/Set9"/>
</dbReference>
<feature type="domain" description="SET" evidence="15">
    <location>
        <begin position="116"/>
        <end position="230"/>
    </location>
</feature>
<evidence type="ECO:0000256" key="10">
    <source>
        <dbReference type="ARBA" id="ARBA00022853"/>
    </source>
</evidence>
<evidence type="ECO:0000256" key="5">
    <source>
        <dbReference type="ARBA" id="ARBA00015413"/>
    </source>
</evidence>
<evidence type="ECO:0000256" key="13">
    <source>
        <dbReference type="ARBA" id="ARBA00030653"/>
    </source>
</evidence>
<organism evidence="16 17">
    <name type="scientific">Amylocarpus encephaloides</name>
    <dbReference type="NCBI Taxonomy" id="45428"/>
    <lineage>
        <taxon>Eukaryota</taxon>
        <taxon>Fungi</taxon>
        <taxon>Dikarya</taxon>
        <taxon>Ascomycota</taxon>
        <taxon>Pezizomycotina</taxon>
        <taxon>Leotiomycetes</taxon>
        <taxon>Helotiales</taxon>
        <taxon>Helotiales incertae sedis</taxon>
        <taxon>Amylocarpus</taxon>
    </lineage>
</organism>
<reference evidence="16" key="1">
    <citation type="journal article" date="2021" name="IMA Fungus">
        <title>Genomic characterization of three marine fungi, including Emericellopsis atlantica sp. nov. with signatures of a generalist lifestyle and marine biomass degradation.</title>
        <authorList>
            <person name="Hagestad O.C."/>
            <person name="Hou L."/>
            <person name="Andersen J.H."/>
            <person name="Hansen E.H."/>
            <person name="Altermark B."/>
            <person name="Li C."/>
            <person name="Kuhnert E."/>
            <person name="Cox R.J."/>
            <person name="Crous P.W."/>
            <person name="Spatafora J.W."/>
            <person name="Lail K."/>
            <person name="Amirebrahimi M."/>
            <person name="Lipzen A."/>
            <person name="Pangilinan J."/>
            <person name="Andreopoulos W."/>
            <person name="Hayes R.D."/>
            <person name="Ng V."/>
            <person name="Grigoriev I.V."/>
            <person name="Jackson S.A."/>
            <person name="Sutton T.D.S."/>
            <person name="Dobson A.D.W."/>
            <person name="Rama T."/>
        </authorList>
    </citation>
    <scope>NUCLEOTIDE SEQUENCE</scope>
    <source>
        <strain evidence="16">TRa018bII</strain>
    </source>
</reference>
<dbReference type="PROSITE" id="PS50280">
    <property type="entry name" value="SET"/>
    <property type="match status" value="1"/>
</dbReference>
<evidence type="ECO:0000256" key="7">
    <source>
        <dbReference type="ARBA" id="ARBA00022603"/>
    </source>
</evidence>
<dbReference type="OrthoDB" id="6627536at2759"/>
<dbReference type="GO" id="GO:0005694">
    <property type="term" value="C:chromosome"/>
    <property type="evidence" value="ECO:0007669"/>
    <property type="project" value="UniProtKB-SubCell"/>
</dbReference>
<dbReference type="EC" id="2.1.1.372" evidence="12"/>
<dbReference type="Gene3D" id="2.170.270.10">
    <property type="entry name" value="SET domain"/>
    <property type="match status" value="1"/>
</dbReference>
<evidence type="ECO:0000256" key="9">
    <source>
        <dbReference type="ARBA" id="ARBA00022691"/>
    </source>
</evidence>
<dbReference type="SUPFAM" id="SSF82199">
    <property type="entry name" value="SET domain"/>
    <property type="match status" value="1"/>
</dbReference>
<dbReference type="InterPro" id="IPR046341">
    <property type="entry name" value="SET_dom_sf"/>
</dbReference>
<proteinExistence type="predicted"/>
<sequence length="317" mass="35749">RTRKLSFQQLARYDDILTGILVDRVSFSPLVTLKVNTSYQSISSEDQQSVISTLQDFIKGKAELKSSSTSLGSDEEKVAFDLPGLKSFSASLGSADEKVAFFRHMKQYLEMHLPDCPFEFSSTLRYTRTTYEAAITARQFIPKGKDIKYLCGTRAILTELEKKGLGDIYNDFSIIETSRNQATSFLGGPVRFTNHDCKPNARLTSFGISGIKIVAIRDIEIGEEITVSYAKDYFEGECLCKTCEGGMKNGWRQGPQYSRTPGDYCTESLHPGNHLQGHGASSLLCLACEHHKNIYRFCWPKTRQESRTTHRKRARRC</sequence>
<comment type="function">
    <text evidence="1">Histone methyltransferase that trimethylates 'Lys-20' of histone H4 to form H4K20me3.</text>
</comment>
<evidence type="ECO:0000313" key="16">
    <source>
        <dbReference type="EMBL" id="KAG9229504.1"/>
    </source>
</evidence>
<comment type="caution">
    <text evidence="16">The sequence shown here is derived from an EMBL/GenBank/DDBJ whole genome shotgun (WGS) entry which is preliminary data.</text>
</comment>
<keyword evidence="17" id="KW-1185">Reference proteome</keyword>
<dbReference type="AlphaFoldDB" id="A0A9P7Y986"/>
<dbReference type="Pfam" id="PF00856">
    <property type="entry name" value="SET"/>
    <property type="match status" value="1"/>
</dbReference>
<dbReference type="PROSITE" id="PS51567">
    <property type="entry name" value="SAM_MT43_SUVAR420_1"/>
    <property type="match status" value="1"/>
</dbReference>
<feature type="non-terminal residue" evidence="16">
    <location>
        <position position="1"/>
    </location>
</feature>